<keyword evidence="2" id="KW-0732">Signal</keyword>
<proteinExistence type="predicted"/>
<protein>
    <submittedName>
        <fullName evidence="3">Uncharacterized protein</fullName>
    </submittedName>
</protein>
<sequence length="170" mass="18046">MPFGKTTASLLVPICCTAGFSPAAFATSHADLRARQTGLNIIWEVSPSASDKMSTASRSEAALFPTNGQVYYAPRYSDSTRNPLYRLATSSDHMDSTSSSEGGYSLEGILANPWKAASKPSGSTRMIRGYDSSSGDHALMSDSLTFGGYGDESLSDRYAYPRDSAGTLPS</sequence>
<evidence type="ECO:0000256" key="1">
    <source>
        <dbReference type="SAM" id="MobiDB-lite"/>
    </source>
</evidence>
<reference evidence="3 4" key="1">
    <citation type="submission" date="2020-08" db="EMBL/GenBank/DDBJ databases">
        <title>Cohnella phylogeny.</title>
        <authorList>
            <person name="Dunlap C."/>
        </authorList>
    </citation>
    <scope>NUCLEOTIDE SEQUENCE [LARGE SCALE GENOMIC DNA]</scope>
    <source>
        <strain evidence="3 4">CBP 2801</strain>
    </source>
</reference>
<feature type="region of interest" description="Disordered" evidence="1">
    <location>
        <begin position="116"/>
        <end position="136"/>
    </location>
</feature>
<dbReference type="RefSeq" id="WP_185129350.1">
    <property type="nucleotide sequence ID" value="NZ_JACJVO010000013.1"/>
</dbReference>
<name>A0A7X0VVQ7_9BACL</name>
<evidence type="ECO:0000313" key="4">
    <source>
        <dbReference type="Proteomes" id="UP000564644"/>
    </source>
</evidence>
<evidence type="ECO:0000313" key="3">
    <source>
        <dbReference type="EMBL" id="MBB6731680.1"/>
    </source>
</evidence>
<dbReference type="Proteomes" id="UP000564644">
    <property type="component" value="Unassembled WGS sequence"/>
</dbReference>
<feature type="signal peptide" evidence="2">
    <location>
        <begin position="1"/>
        <end position="26"/>
    </location>
</feature>
<accession>A0A7X0VVQ7</accession>
<dbReference type="EMBL" id="JACJVO010000013">
    <property type="protein sequence ID" value="MBB6731680.1"/>
    <property type="molecule type" value="Genomic_DNA"/>
</dbReference>
<dbReference type="AlphaFoldDB" id="A0A7X0VVQ7"/>
<organism evidence="3 4">
    <name type="scientific">Cohnella zeiphila</name>
    <dbReference type="NCBI Taxonomy" id="2761120"/>
    <lineage>
        <taxon>Bacteria</taxon>
        <taxon>Bacillati</taxon>
        <taxon>Bacillota</taxon>
        <taxon>Bacilli</taxon>
        <taxon>Bacillales</taxon>
        <taxon>Paenibacillaceae</taxon>
        <taxon>Cohnella</taxon>
    </lineage>
</organism>
<evidence type="ECO:0000256" key="2">
    <source>
        <dbReference type="SAM" id="SignalP"/>
    </source>
</evidence>
<gene>
    <name evidence="3" type="ORF">H7C18_12230</name>
</gene>
<feature type="chain" id="PRO_5031355499" evidence="2">
    <location>
        <begin position="27"/>
        <end position="170"/>
    </location>
</feature>
<keyword evidence="4" id="KW-1185">Reference proteome</keyword>
<comment type="caution">
    <text evidence="3">The sequence shown here is derived from an EMBL/GenBank/DDBJ whole genome shotgun (WGS) entry which is preliminary data.</text>
</comment>